<evidence type="ECO:0000313" key="5">
    <source>
        <dbReference type="Proteomes" id="UP000518752"/>
    </source>
</evidence>
<protein>
    <recommendedName>
        <fullName evidence="3">Zinc finger Mcm10/DnaG-type domain-containing protein</fullName>
    </recommendedName>
</protein>
<dbReference type="Gene3D" id="2.40.50.140">
    <property type="entry name" value="Nucleic acid-binding proteins"/>
    <property type="match status" value="1"/>
</dbReference>
<evidence type="ECO:0000313" key="4">
    <source>
        <dbReference type="EMBL" id="KAF5385678.1"/>
    </source>
</evidence>
<name>A0A8H5HLP1_9AGAR</name>
<dbReference type="Proteomes" id="UP000518752">
    <property type="component" value="Unassembled WGS sequence"/>
</dbReference>
<evidence type="ECO:0000259" key="3">
    <source>
        <dbReference type="Pfam" id="PF09329"/>
    </source>
</evidence>
<feature type="compositionally biased region" description="Basic and acidic residues" evidence="2">
    <location>
        <begin position="113"/>
        <end position="125"/>
    </location>
</feature>
<gene>
    <name evidence="4" type="ORF">D9757_005513</name>
</gene>
<evidence type="ECO:0000256" key="2">
    <source>
        <dbReference type="SAM" id="MobiDB-lite"/>
    </source>
</evidence>
<dbReference type="GO" id="GO:0003697">
    <property type="term" value="F:single-stranded DNA binding"/>
    <property type="evidence" value="ECO:0007669"/>
    <property type="project" value="InterPro"/>
</dbReference>
<comment type="similarity">
    <text evidence="1">Belongs to the MCM10 family.</text>
</comment>
<feature type="domain" description="Zinc finger Mcm10/DnaG-type" evidence="3">
    <location>
        <begin position="420"/>
        <end position="465"/>
    </location>
</feature>
<comment type="caution">
    <text evidence="4">The sequence shown here is derived from an EMBL/GenBank/DDBJ whole genome shotgun (WGS) entry which is preliminary data.</text>
</comment>
<evidence type="ECO:0000256" key="1">
    <source>
        <dbReference type="ARBA" id="ARBA00009679"/>
    </source>
</evidence>
<feature type="region of interest" description="Disordered" evidence="2">
    <location>
        <begin position="260"/>
        <end position="298"/>
    </location>
</feature>
<feature type="region of interest" description="Disordered" evidence="2">
    <location>
        <begin position="28"/>
        <end position="147"/>
    </location>
</feature>
<feature type="region of interest" description="Disordered" evidence="2">
    <location>
        <begin position="597"/>
        <end position="646"/>
    </location>
</feature>
<feature type="compositionally biased region" description="Acidic residues" evidence="2">
    <location>
        <begin position="616"/>
        <end position="638"/>
    </location>
</feature>
<dbReference type="InterPro" id="IPR040184">
    <property type="entry name" value="Mcm10"/>
</dbReference>
<dbReference type="Pfam" id="PF09329">
    <property type="entry name" value="zf-primase"/>
    <property type="match status" value="1"/>
</dbReference>
<accession>A0A8H5HLP1</accession>
<dbReference type="GO" id="GO:0003688">
    <property type="term" value="F:DNA replication origin binding"/>
    <property type="evidence" value="ECO:0007669"/>
    <property type="project" value="TreeGrafter"/>
</dbReference>
<dbReference type="AlphaFoldDB" id="A0A8H5HLP1"/>
<feature type="compositionally biased region" description="Basic residues" evidence="2">
    <location>
        <begin position="597"/>
        <end position="612"/>
    </location>
</feature>
<organism evidence="4 5">
    <name type="scientific">Collybiopsis confluens</name>
    <dbReference type="NCBI Taxonomy" id="2823264"/>
    <lineage>
        <taxon>Eukaryota</taxon>
        <taxon>Fungi</taxon>
        <taxon>Dikarya</taxon>
        <taxon>Basidiomycota</taxon>
        <taxon>Agaricomycotina</taxon>
        <taxon>Agaricomycetes</taxon>
        <taxon>Agaricomycetidae</taxon>
        <taxon>Agaricales</taxon>
        <taxon>Marasmiineae</taxon>
        <taxon>Omphalotaceae</taxon>
        <taxon>Collybiopsis</taxon>
    </lineage>
</organism>
<sequence>MDSVASALQKEKEKKENLRRQIALLKAQLSDDEDIAPAPASPVHKTVKAGLLVPCTPSPRKKRKLEESRPSSSRNASILAAAVSKVNSSGTEQTEYVPQKPAPSQLVQNLSRIRSDNDDSGRSQDTRTSCFSDKPPEISTRPKRDEDLTIIESLSLGPAEHKPQFDDPHFERIEPNSGIRLKFGTLSLSLLWRGANNGASRSRILPHEDLQDHLRGRYYLSPSLLYSCIRLLPDKTGYDVPVDGDWITIAVVAERGPIKYTNPPVGVGREQEAEADGEPSANGKEKGRKKGAHKADAPNPRKRYVNVKLIDFGSHSSSSSSTKSQIRGDAFLTLLLFEADSVDLITEEYGVKLNKPKKVYRGGSGGAFEVMAKLKEGDVIALLNPTIKKPFQNSTSSNPHPMHNILAVTPKNADSITHIGRSLDLGTCAVQRRDGSTCGSWCDKRIASACEWHVTHAVERRRAARPEFSIGTSGMSNSAVSNIRRFESKSNYDPIRKTGLLPRDGGLPSKGASYDTETGATYVLAGHVINGSNSVDTTHVSEQMGREGQARAQRAEARRQEEELLKKMLKKESSQGDTGGHMKNVFKAREAVEKMKMKMKQANKKTLPKKRKSGADEEEEEEEEEREGLAEDQYDETENIPAASRYRPEMIKTLGFDPVAMKLGPQQRTHMDVQRKLDDLAALQKSRNGKEVDLGRRAGPKIRSGVFKPDIEPARFRTVSGQANHNDTGDSMVDLDSD</sequence>
<dbReference type="GO" id="GO:0006270">
    <property type="term" value="P:DNA replication initiation"/>
    <property type="evidence" value="ECO:0007669"/>
    <property type="project" value="InterPro"/>
</dbReference>
<feature type="compositionally biased region" description="Polar residues" evidence="2">
    <location>
        <begin position="85"/>
        <end position="96"/>
    </location>
</feature>
<dbReference type="PANTHER" id="PTHR13454">
    <property type="entry name" value="PROTEIN MCM10 HOMOLOG"/>
    <property type="match status" value="1"/>
</dbReference>
<reference evidence="4 5" key="1">
    <citation type="journal article" date="2020" name="ISME J.">
        <title>Uncovering the hidden diversity of litter-decomposition mechanisms in mushroom-forming fungi.</title>
        <authorList>
            <person name="Floudas D."/>
            <person name="Bentzer J."/>
            <person name="Ahren D."/>
            <person name="Johansson T."/>
            <person name="Persson P."/>
            <person name="Tunlid A."/>
        </authorList>
    </citation>
    <scope>NUCLEOTIDE SEQUENCE [LARGE SCALE GENOMIC DNA]</scope>
    <source>
        <strain evidence="4 5">CBS 406.79</strain>
    </source>
</reference>
<dbReference type="GO" id="GO:0043596">
    <property type="term" value="C:nuclear replication fork"/>
    <property type="evidence" value="ECO:0007669"/>
    <property type="project" value="TreeGrafter"/>
</dbReference>
<dbReference type="EMBL" id="JAACJN010000038">
    <property type="protein sequence ID" value="KAF5385678.1"/>
    <property type="molecule type" value="Genomic_DNA"/>
</dbReference>
<feature type="compositionally biased region" description="Basic and acidic residues" evidence="2">
    <location>
        <begin position="134"/>
        <end position="147"/>
    </location>
</feature>
<dbReference type="OrthoDB" id="202825at2759"/>
<feature type="region of interest" description="Disordered" evidence="2">
    <location>
        <begin position="718"/>
        <end position="738"/>
    </location>
</feature>
<keyword evidence="5" id="KW-1185">Reference proteome</keyword>
<dbReference type="PANTHER" id="PTHR13454:SF11">
    <property type="entry name" value="PROTEIN MCM10 HOMOLOG"/>
    <property type="match status" value="1"/>
</dbReference>
<dbReference type="InterPro" id="IPR012340">
    <property type="entry name" value="NA-bd_OB-fold"/>
</dbReference>
<dbReference type="InterPro" id="IPR015408">
    <property type="entry name" value="Znf_Mcm10/DnaG"/>
</dbReference>
<proteinExistence type="inferred from homology"/>